<dbReference type="PANTHER" id="PTHR31635">
    <property type="entry name" value="REVERSE TRANSCRIPTASE DOMAIN-CONTAINING PROTEIN-RELATED"/>
    <property type="match status" value="1"/>
</dbReference>
<dbReference type="InterPro" id="IPR043502">
    <property type="entry name" value="DNA/RNA_pol_sf"/>
</dbReference>
<name>A0A803J2H9_XENTR</name>
<dbReference type="InterPro" id="IPR000477">
    <property type="entry name" value="RT_dom"/>
</dbReference>
<evidence type="ECO:0000259" key="1">
    <source>
        <dbReference type="PROSITE" id="PS50878"/>
    </source>
</evidence>
<reference evidence="2" key="2">
    <citation type="submission" date="2021-03" db="UniProtKB">
        <authorList>
            <consortium name="Ensembl"/>
        </authorList>
    </citation>
    <scope>IDENTIFICATION</scope>
</reference>
<feature type="domain" description="Reverse transcriptase" evidence="1">
    <location>
        <begin position="281"/>
        <end position="552"/>
    </location>
</feature>
<sequence>MVANISLAPRICSDHAPLQLELRLREGKGNMQWRLPPKWITHKFIQEAYKTQIKEFWEINAGTATQQVVWDTSKAYTRGAYISLIKEARRLQDADLESLRKAQGEAEEAYTNDPTDPLGEALETAQRDVNLAYVHKYTQWELKKAATWYEKGDKCGKLLAILAREPTHITSIPRLISSRGQEVLRQDQITAEFAHYYSTLYDSKINYPPETLTQYLSETPIPTLSQVEAEVLNREINLEEVTKAIDSFPNGKSPGPDGLPIEWYKTNKDIVAPQLCNLYNMITQGAHLPESMRMATITLILKQGKPPERCESYRPISLLNSDVKILAKVLANRLKTVIELLIHPDQTGFMPSKATDINIRRLFTNIWAKHDVTGERVVVALDTEKAFDTVEWSYLWALLTRYGLGSQFISWVKALYESPSARIMVNSELSQAFPLKRGTRQGCPLSPFLFALAIEPLAIKIRNNAGIQGLKLQRVEEKISLYADDMLIYLANPKQPLTELLTEVIRFGGLSGLRVNWAKSLVFPIDNEAARDPTHGPQLQWVTSFTYLGIVIHKDPKKFTERNLTPPLKSLRTKLQHWASLPLSLPGRINILKMIWLPKFLYLFHNAPILPAKKWFREIDVCVREFIWAGERPRIKMPMLEAPVKKGGLALPNFLLYFYASQLVYANWWFNPDPNNQATVLEAAVVSSFEALANQIYRGIPSIHPLTPPMKTLIQVFSRTVKATHQKANSWSKWTPLWGNNTLTQFKTFPDANLWAAAGVKRLHDVVEAGGIKRYAQLKEEFNLQNHMLFRYLQLKHAFQIQFPREPPIITESTLERYLHRPNLLKPLSWFYAILLQGSFDSVNHIRLKWAQDFPQLDNEVWKDILEQITETNIATRDRYIQVKFLNRVYLTPHRLARIYQGYPDVCVKCNVDQGNYIHVFWDCPKIQQYWTTILTFMGSSLGLPNIRTPEFCLLGHTEGLTLPSGDRICLQQLLHYAKKAILLTWKNMEPPTLGFWIKLVDDTLPRQKLTYLARGCPAKFDKIWSCWLTVPRTNNVTH</sequence>
<dbReference type="SUPFAM" id="SSF56672">
    <property type="entry name" value="DNA/RNA polymerases"/>
    <property type="match status" value="1"/>
</dbReference>
<proteinExistence type="predicted"/>
<dbReference type="PROSITE" id="PS50878">
    <property type="entry name" value="RT_POL"/>
    <property type="match status" value="1"/>
</dbReference>
<protein>
    <recommendedName>
        <fullName evidence="1">Reverse transcriptase domain-containing protein</fullName>
    </recommendedName>
</protein>
<dbReference type="AlphaFoldDB" id="A0A803J2H9"/>
<dbReference type="Pfam" id="PF00078">
    <property type="entry name" value="RVT_1"/>
    <property type="match status" value="1"/>
</dbReference>
<evidence type="ECO:0000313" key="2">
    <source>
        <dbReference type="Ensembl" id="ENSXETP00000102020"/>
    </source>
</evidence>
<dbReference type="CDD" id="cd01650">
    <property type="entry name" value="RT_nLTR_like"/>
    <property type="match status" value="1"/>
</dbReference>
<organism evidence="2">
    <name type="scientific">Xenopus tropicalis</name>
    <name type="common">Western clawed frog</name>
    <name type="synonym">Silurana tropicalis</name>
    <dbReference type="NCBI Taxonomy" id="8364"/>
    <lineage>
        <taxon>Eukaryota</taxon>
        <taxon>Metazoa</taxon>
        <taxon>Chordata</taxon>
        <taxon>Craniata</taxon>
        <taxon>Vertebrata</taxon>
        <taxon>Euteleostomi</taxon>
        <taxon>Amphibia</taxon>
        <taxon>Batrachia</taxon>
        <taxon>Anura</taxon>
        <taxon>Pipoidea</taxon>
        <taxon>Pipidae</taxon>
        <taxon>Xenopodinae</taxon>
        <taxon>Xenopus</taxon>
        <taxon>Silurana</taxon>
    </lineage>
</organism>
<accession>A0A803J2H9</accession>
<dbReference type="PANTHER" id="PTHR31635:SF196">
    <property type="entry name" value="REVERSE TRANSCRIPTASE DOMAIN-CONTAINING PROTEIN-RELATED"/>
    <property type="match status" value="1"/>
</dbReference>
<reference evidence="2" key="1">
    <citation type="journal article" date="2010" name="Science">
        <title>The genome of the Western clawed frog Xenopus tropicalis.</title>
        <authorList>
            <person name="Hellsten U."/>
            <person name="Harland R.M."/>
            <person name="Gilchrist M.J."/>
            <person name="Hendrix D."/>
            <person name="Jurka J."/>
            <person name="Kapitonov V."/>
            <person name="Ovcharenko I."/>
            <person name="Putnam N.H."/>
            <person name="Shu S."/>
            <person name="Taher L."/>
            <person name="Blitz I.L."/>
            <person name="Blumberg B."/>
            <person name="Dichmann D.S."/>
            <person name="Dubchak I."/>
            <person name="Amaya E."/>
            <person name="Detter J.C."/>
            <person name="Fletcher R."/>
            <person name="Gerhard D.S."/>
            <person name="Goodstein D."/>
            <person name="Graves T."/>
            <person name="Grigoriev I.V."/>
            <person name="Grimwood J."/>
            <person name="Kawashima T."/>
            <person name="Lindquist E."/>
            <person name="Lucas S.M."/>
            <person name="Mead P.E."/>
            <person name="Mitros T."/>
            <person name="Ogino H."/>
            <person name="Ohta Y."/>
            <person name="Poliakov A.V."/>
            <person name="Pollet N."/>
            <person name="Robert J."/>
            <person name="Salamov A."/>
            <person name="Sater A.K."/>
            <person name="Schmutz J."/>
            <person name="Terry A."/>
            <person name="Vize P.D."/>
            <person name="Warren W.C."/>
            <person name="Wells D."/>
            <person name="Wills A."/>
            <person name="Wilson R.K."/>
            <person name="Zimmerman L.B."/>
            <person name="Zorn A.M."/>
            <person name="Grainger R."/>
            <person name="Grammer T."/>
            <person name="Khokha M.K."/>
            <person name="Richardson P.M."/>
            <person name="Rokhsar D.S."/>
        </authorList>
    </citation>
    <scope>NUCLEOTIDE SEQUENCE [LARGE SCALE GENOMIC DNA]</scope>
    <source>
        <strain evidence="2">Nigerian</strain>
    </source>
</reference>
<dbReference type="InParanoid" id="A0A803J2H9"/>
<dbReference type="GeneTree" id="ENSGT00940000163630"/>
<dbReference type="Ensembl" id="ENSXETT00000113468">
    <property type="protein sequence ID" value="ENSXETP00000102020"/>
    <property type="gene ID" value="ENSXETG00000047653"/>
</dbReference>